<dbReference type="InterPro" id="IPR001128">
    <property type="entry name" value="Cyt_P450"/>
</dbReference>
<evidence type="ECO:0000256" key="1">
    <source>
        <dbReference type="ARBA" id="ARBA00010617"/>
    </source>
</evidence>
<dbReference type="SUPFAM" id="SSF48264">
    <property type="entry name" value="Cytochrome P450"/>
    <property type="match status" value="1"/>
</dbReference>
<keyword evidence="5 7" id="KW-0408">Iron</keyword>
<evidence type="ECO:0000256" key="3">
    <source>
        <dbReference type="ARBA" id="ARBA00022723"/>
    </source>
</evidence>
<proteinExistence type="inferred from homology"/>
<evidence type="ECO:0000256" key="4">
    <source>
        <dbReference type="ARBA" id="ARBA00023002"/>
    </source>
</evidence>
<keyword evidence="9" id="KW-1133">Transmembrane helix</keyword>
<comment type="caution">
    <text evidence="10">The sequence shown here is derived from an EMBL/GenBank/DDBJ whole genome shotgun (WGS) entry which is preliminary data.</text>
</comment>
<dbReference type="EMBL" id="WTPW01000285">
    <property type="protein sequence ID" value="KAF0526866.1"/>
    <property type="molecule type" value="Genomic_DNA"/>
</dbReference>
<dbReference type="AlphaFoldDB" id="A0A8H4ARU9"/>
<keyword evidence="9" id="KW-0472">Membrane</keyword>
<dbReference type="GO" id="GO:0005506">
    <property type="term" value="F:iron ion binding"/>
    <property type="evidence" value="ECO:0007669"/>
    <property type="project" value="InterPro"/>
</dbReference>
<evidence type="ECO:0000256" key="5">
    <source>
        <dbReference type="ARBA" id="ARBA00023004"/>
    </source>
</evidence>
<organism evidence="10 11">
    <name type="scientific">Gigaspora margarita</name>
    <dbReference type="NCBI Taxonomy" id="4874"/>
    <lineage>
        <taxon>Eukaryota</taxon>
        <taxon>Fungi</taxon>
        <taxon>Fungi incertae sedis</taxon>
        <taxon>Mucoromycota</taxon>
        <taxon>Glomeromycotina</taxon>
        <taxon>Glomeromycetes</taxon>
        <taxon>Diversisporales</taxon>
        <taxon>Gigasporaceae</taxon>
        <taxon>Gigaspora</taxon>
    </lineage>
</organism>
<feature type="transmembrane region" description="Helical" evidence="9">
    <location>
        <begin position="207"/>
        <end position="230"/>
    </location>
</feature>
<evidence type="ECO:0000256" key="7">
    <source>
        <dbReference type="PIRSR" id="PIRSR602401-1"/>
    </source>
</evidence>
<dbReference type="Pfam" id="PF00067">
    <property type="entry name" value="p450"/>
    <property type="match status" value="1"/>
</dbReference>
<dbReference type="Proteomes" id="UP000439903">
    <property type="component" value="Unassembled WGS sequence"/>
</dbReference>
<keyword evidence="11" id="KW-1185">Reference proteome</keyword>
<dbReference type="PANTHER" id="PTHR24291:SF50">
    <property type="entry name" value="BIFUNCTIONAL ALBAFLAVENONE MONOOXYGENASE_TERPENE SYNTHASE"/>
    <property type="match status" value="1"/>
</dbReference>
<protein>
    <submittedName>
        <fullName evidence="10">Cytochrome P450</fullName>
    </submittedName>
</protein>
<keyword evidence="4 8" id="KW-0560">Oxidoreductase</keyword>
<evidence type="ECO:0000256" key="9">
    <source>
        <dbReference type="SAM" id="Phobius"/>
    </source>
</evidence>
<keyword evidence="6 8" id="KW-0503">Monooxygenase</keyword>
<dbReference type="InterPro" id="IPR050196">
    <property type="entry name" value="Cytochrome_P450_Monoox"/>
</dbReference>
<dbReference type="GO" id="GO:0020037">
    <property type="term" value="F:heme binding"/>
    <property type="evidence" value="ECO:0007669"/>
    <property type="project" value="InterPro"/>
</dbReference>
<evidence type="ECO:0000313" key="10">
    <source>
        <dbReference type="EMBL" id="KAF0526866.1"/>
    </source>
</evidence>
<dbReference type="PRINTS" id="PR00385">
    <property type="entry name" value="P450"/>
</dbReference>
<feature type="binding site" description="axial binding residue" evidence="7">
    <location>
        <position position="448"/>
    </location>
    <ligand>
        <name>heme</name>
        <dbReference type="ChEBI" id="CHEBI:30413"/>
    </ligand>
    <ligandPart>
        <name>Fe</name>
        <dbReference type="ChEBI" id="CHEBI:18248"/>
    </ligandPart>
</feature>
<dbReference type="InterPro" id="IPR002401">
    <property type="entry name" value="Cyt_P450_E_grp-I"/>
</dbReference>
<comment type="cofactor">
    <cofactor evidence="7">
        <name>heme</name>
        <dbReference type="ChEBI" id="CHEBI:30413"/>
    </cofactor>
</comment>
<gene>
    <name evidence="10" type="ORF">F8M41_013981</name>
</gene>
<evidence type="ECO:0000256" key="6">
    <source>
        <dbReference type="ARBA" id="ARBA00023033"/>
    </source>
</evidence>
<feature type="transmembrane region" description="Helical" evidence="9">
    <location>
        <begin position="6"/>
        <end position="23"/>
    </location>
</feature>
<sequence>MEILTFVGIILLFYIIYYYYCYFTRPSPLPGPFPFPFIGTIFQIGLNPRKWAENNLSDSIDIWELYVGPFRIIVPCNAKYLDKIYLSRDVSSSSKESKFFKRGIAAYDEIGLLNAIAFNNNFHKWKRSRQFVTKVLMSKKYHIGFINRSQKIFKEFEEQWDKNDVTILDFSKWVSRYKTKVTFDTVIGQPLYNLSSLDSLSKAASEYIAMFIFSVFVPKIISNIFMFFGFNAMKKDSVFLNGTIRSIIQKRRDEIRNGSTTNFNLLDLLLITNLSNDSEEYIEDEQSLNDEEIEGNLVEITAASIEMTKNALSFLVYNVAKNPLILEKLRAEILKVFGSDTNLMITYEALENCRYLDALVKELLRHSNPGPYNLRVLDSYECVGNYHFSPGTWFWLDHHRIMNDSNHWKEPIKFNPDRFLSEENGGTGEFNKICKNGYVPFGGGLRMCPGRNIVSIDLKLLAVLFFRKYNIELINNESIKFVYRATNHVHDFIIKISQKQNTIT</sequence>
<dbReference type="GO" id="GO:0016705">
    <property type="term" value="F:oxidoreductase activity, acting on paired donors, with incorporation or reduction of molecular oxygen"/>
    <property type="evidence" value="ECO:0007669"/>
    <property type="project" value="InterPro"/>
</dbReference>
<evidence type="ECO:0000313" key="11">
    <source>
        <dbReference type="Proteomes" id="UP000439903"/>
    </source>
</evidence>
<dbReference type="PANTHER" id="PTHR24291">
    <property type="entry name" value="CYTOCHROME P450 FAMILY 4"/>
    <property type="match status" value="1"/>
</dbReference>
<keyword evidence="9" id="KW-0812">Transmembrane</keyword>
<dbReference type="InterPro" id="IPR017972">
    <property type="entry name" value="Cyt_P450_CS"/>
</dbReference>
<dbReference type="GO" id="GO:0004497">
    <property type="term" value="F:monooxygenase activity"/>
    <property type="evidence" value="ECO:0007669"/>
    <property type="project" value="UniProtKB-KW"/>
</dbReference>
<evidence type="ECO:0000256" key="2">
    <source>
        <dbReference type="ARBA" id="ARBA00022617"/>
    </source>
</evidence>
<comment type="similarity">
    <text evidence="1 8">Belongs to the cytochrome P450 family.</text>
</comment>
<keyword evidence="3 7" id="KW-0479">Metal-binding</keyword>
<name>A0A8H4ARU9_GIGMA</name>
<dbReference type="Gene3D" id="1.10.630.10">
    <property type="entry name" value="Cytochrome P450"/>
    <property type="match status" value="1"/>
</dbReference>
<dbReference type="PRINTS" id="PR00463">
    <property type="entry name" value="EP450I"/>
</dbReference>
<keyword evidence="2 7" id="KW-0349">Heme</keyword>
<accession>A0A8H4ARU9</accession>
<evidence type="ECO:0000256" key="8">
    <source>
        <dbReference type="RuleBase" id="RU000461"/>
    </source>
</evidence>
<dbReference type="PROSITE" id="PS00086">
    <property type="entry name" value="CYTOCHROME_P450"/>
    <property type="match status" value="1"/>
</dbReference>
<dbReference type="OrthoDB" id="1470350at2759"/>
<dbReference type="InterPro" id="IPR036396">
    <property type="entry name" value="Cyt_P450_sf"/>
</dbReference>
<dbReference type="CDD" id="cd00302">
    <property type="entry name" value="cytochrome_P450"/>
    <property type="match status" value="1"/>
</dbReference>
<reference evidence="10 11" key="1">
    <citation type="journal article" date="2019" name="Environ. Microbiol.">
        <title>At the nexus of three kingdoms: the genome of the mycorrhizal fungus Gigaspora margarita provides insights into plant, endobacterial and fungal interactions.</title>
        <authorList>
            <person name="Venice F."/>
            <person name="Ghignone S."/>
            <person name="Salvioli di Fossalunga A."/>
            <person name="Amselem J."/>
            <person name="Novero M."/>
            <person name="Xianan X."/>
            <person name="Sedzielewska Toro K."/>
            <person name="Morin E."/>
            <person name="Lipzen A."/>
            <person name="Grigoriev I.V."/>
            <person name="Henrissat B."/>
            <person name="Martin F.M."/>
            <person name="Bonfante P."/>
        </authorList>
    </citation>
    <scope>NUCLEOTIDE SEQUENCE [LARGE SCALE GENOMIC DNA]</scope>
    <source>
        <strain evidence="10 11">BEG34</strain>
    </source>
</reference>